<dbReference type="PROSITE" id="PS50995">
    <property type="entry name" value="HTH_MARR_2"/>
    <property type="match status" value="1"/>
</dbReference>
<dbReference type="EMBL" id="JAQFWQ010000044">
    <property type="protein sequence ID" value="MDA2812207.1"/>
    <property type="molecule type" value="Genomic_DNA"/>
</dbReference>
<dbReference type="Proteomes" id="UP001527866">
    <property type="component" value="Unassembled WGS sequence"/>
</dbReference>
<proteinExistence type="predicted"/>
<name>A0ABT4U5I3_9ACTN</name>
<dbReference type="PANTHER" id="PTHR33164">
    <property type="entry name" value="TRANSCRIPTIONAL REGULATOR, MARR FAMILY"/>
    <property type="match status" value="1"/>
</dbReference>
<dbReference type="Gene3D" id="1.10.10.10">
    <property type="entry name" value="Winged helix-like DNA-binding domain superfamily/Winged helix DNA-binding domain"/>
    <property type="match status" value="1"/>
</dbReference>
<dbReference type="InterPro" id="IPR039422">
    <property type="entry name" value="MarR/SlyA-like"/>
</dbReference>
<accession>A0ABT4U5I3</accession>
<protein>
    <submittedName>
        <fullName evidence="3">MarR family winged helix-turn-helix transcriptional regulator</fullName>
    </submittedName>
</protein>
<reference evidence="3 4" key="1">
    <citation type="submission" date="2023-01" db="EMBL/GenBank/DDBJ databases">
        <title>Draft genome sequence of Nocardiopsis sp. RSe5-2 isolated from halophytes.</title>
        <authorList>
            <person name="Duangmal K."/>
            <person name="Chantavorakit T."/>
        </authorList>
    </citation>
    <scope>NUCLEOTIDE SEQUENCE [LARGE SCALE GENOMIC DNA]</scope>
    <source>
        <strain evidence="3 4">RSe5-2</strain>
    </source>
</reference>
<dbReference type="SMART" id="SM00347">
    <property type="entry name" value="HTH_MARR"/>
    <property type="match status" value="1"/>
</dbReference>
<gene>
    <name evidence="3" type="ORF">O4J56_16300</name>
</gene>
<comment type="caution">
    <text evidence="3">The sequence shown here is derived from an EMBL/GenBank/DDBJ whole genome shotgun (WGS) entry which is preliminary data.</text>
</comment>
<dbReference type="InterPro" id="IPR000835">
    <property type="entry name" value="HTH_MarR-typ"/>
</dbReference>
<feature type="region of interest" description="Disordered" evidence="1">
    <location>
        <begin position="137"/>
        <end position="157"/>
    </location>
</feature>
<keyword evidence="4" id="KW-1185">Reference proteome</keyword>
<evidence type="ECO:0000313" key="4">
    <source>
        <dbReference type="Proteomes" id="UP001527866"/>
    </source>
</evidence>
<organism evidence="3 4">
    <name type="scientific">Nocardiopsis endophytica</name>
    <dbReference type="NCBI Taxonomy" id="3018445"/>
    <lineage>
        <taxon>Bacteria</taxon>
        <taxon>Bacillati</taxon>
        <taxon>Actinomycetota</taxon>
        <taxon>Actinomycetes</taxon>
        <taxon>Streptosporangiales</taxon>
        <taxon>Nocardiopsidaceae</taxon>
        <taxon>Nocardiopsis</taxon>
    </lineage>
</organism>
<dbReference type="Pfam" id="PF12802">
    <property type="entry name" value="MarR_2"/>
    <property type="match status" value="1"/>
</dbReference>
<sequence>MPGPDERLYFLLQRAANRLRTDADRRLVEAAGVTSAQLGALFAVRAEPGMTQRRLAEVLGLRESAVTALVRRLADGGLVAKRAHPEEHRAVVLKLTGEGEDALREARPEMDRFNAEVRGLLGEEAFRATAAGLHRLAFGPDEGGGGGGGEEEERGRA</sequence>
<dbReference type="PANTHER" id="PTHR33164:SF43">
    <property type="entry name" value="HTH-TYPE TRANSCRIPTIONAL REPRESSOR YETL"/>
    <property type="match status" value="1"/>
</dbReference>
<evidence type="ECO:0000313" key="3">
    <source>
        <dbReference type="EMBL" id="MDA2812207.1"/>
    </source>
</evidence>
<dbReference type="InterPro" id="IPR036388">
    <property type="entry name" value="WH-like_DNA-bd_sf"/>
</dbReference>
<dbReference type="RefSeq" id="WP_270686685.1">
    <property type="nucleotide sequence ID" value="NZ_JAQFWQ010000044.1"/>
</dbReference>
<dbReference type="SUPFAM" id="SSF46785">
    <property type="entry name" value="Winged helix' DNA-binding domain"/>
    <property type="match status" value="1"/>
</dbReference>
<dbReference type="InterPro" id="IPR036390">
    <property type="entry name" value="WH_DNA-bd_sf"/>
</dbReference>
<feature type="domain" description="HTH marR-type" evidence="2">
    <location>
        <begin position="5"/>
        <end position="138"/>
    </location>
</feature>
<evidence type="ECO:0000256" key="1">
    <source>
        <dbReference type="SAM" id="MobiDB-lite"/>
    </source>
</evidence>
<evidence type="ECO:0000259" key="2">
    <source>
        <dbReference type="PROSITE" id="PS50995"/>
    </source>
</evidence>